<gene>
    <name evidence="1" type="ORF">HAX54_030379</name>
</gene>
<comment type="caution">
    <text evidence="1">The sequence shown here is derived from an EMBL/GenBank/DDBJ whole genome shotgun (WGS) entry which is preliminary data.</text>
</comment>
<evidence type="ECO:0000313" key="2">
    <source>
        <dbReference type="Proteomes" id="UP000823775"/>
    </source>
</evidence>
<protein>
    <submittedName>
        <fullName evidence="1">Uncharacterized protein</fullName>
    </submittedName>
</protein>
<proteinExistence type="predicted"/>
<dbReference type="Gene3D" id="3.40.50.720">
    <property type="entry name" value="NAD(P)-binding Rossmann-like Domain"/>
    <property type="match status" value="1"/>
</dbReference>
<name>A0ABS8V7L1_DATST</name>
<organism evidence="1 2">
    <name type="scientific">Datura stramonium</name>
    <name type="common">Jimsonweed</name>
    <name type="synonym">Common thornapple</name>
    <dbReference type="NCBI Taxonomy" id="4076"/>
    <lineage>
        <taxon>Eukaryota</taxon>
        <taxon>Viridiplantae</taxon>
        <taxon>Streptophyta</taxon>
        <taxon>Embryophyta</taxon>
        <taxon>Tracheophyta</taxon>
        <taxon>Spermatophyta</taxon>
        <taxon>Magnoliopsida</taxon>
        <taxon>eudicotyledons</taxon>
        <taxon>Gunneridae</taxon>
        <taxon>Pentapetalae</taxon>
        <taxon>asterids</taxon>
        <taxon>lamiids</taxon>
        <taxon>Solanales</taxon>
        <taxon>Solanaceae</taxon>
        <taxon>Solanoideae</taxon>
        <taxon>Datureae</taxon>
        <taxon>Datura</taxon>
    </lineage>
</organism>
<accession>A0ABS8V7L1</accession>
<reference evidence="1 2" key="1">
    <citation type="journal article" date="2021" name="BMC Genomics">
        <title>Datura genome reveals duplications of psychoactive alkaloid biosynthetic genes and high mutation rate following tissue culture.</title>
        <authorList>
            <person name="Rajewski A."/>
            <person name="Carter-House D."/>
            <person name="Stajich J."/>
            <person name="Litt A."/>
        </authorList>
    </citation>
    <scope>NUCLEOTIDE SEQUENCE [LARGE SCALE GENOMIC DNA]</scope>
    <source>
        <strain evidence="1">AR-01</strain>
    </source>
</reference>
<dbReference type="Proteomes" id="UP000823775">
    <property type="component" value="Unassembled WGS sequence"/>
</dbReference>
<sequence length="122" mass="14017">MKQYKDSTEAAVDAVKKIGMTCLKSGTVKRLIYTASISSASPLKEDGSGFKEIMDETCYTPLNFSNSYSQQWLRVSLMYLNEPKREIKWGSRKLIEKGFVYKYGMKEILDDCIICARKHRIL</sequence>
<dbReference type="EMBL" id="JACEIK010003800">
    <property type="protein sequence ID" value="MCD9643160.1"/>
    <property type="molecule type" value="Genomic_DNA"/>
</dbReference>
<keyword evidence="2" id="KW-1185">Reference proteome</keyword>
<evidence type="ECO:0000313" key="1">
    <source>
        <dbReference type="EMBL" id="MCD9643160.1"/>
    </source>
</evidence>